<protein>
    <submittedName>
        <fullName evidence="1">Antitoxin component YwqK of the YwqJK toxin-antitoxin module</fullName>
    </submittedName>
</protein>
<dbReference type="STRING" id="1003.SAMN04488541_10896"/>
<name>A0A1I2K814_9BACT</name>
<dbReference type="EMBL" id="FONY01000089">
    <property type="protein sequence ID" value="SFF62459.1"/>
    <property type="molecule type" value="Genomic_DNA"/>
</dbReference>
<dbReference type="Proteomes" id="UP000199513">
    <property type="component" value="Unassembled WGS sequence"/>
</dbReference>
<gene>
    <name evidence="1" type="ORF">SAMN04488541_10896</name>
</gene>
<dbReference type="RefSeq" id="WP_091549597.1">
    <property type="nucleotide sequence ID" value="NZ_FONY01000089.1"/>
</dbReference>
<organism evidence="1 2">
    <name type="scientific">Thermoflexibacter ruber</name>
    <dbReference type="NCBI Taxonomy" id="1003"/>
    <lineage>
        <taxon>Bacteria</taxon>
        <taxon>Pseudomonadati</taxon>
        <taxon>Bacteroidota</taxon>
        <taxon>Cytophagia</taxon>
        <taxon>Cytophagales</taxon>
        <taxon>Thermoflexibacteraceae</taxon>
        <taxon>Thermoflexibacter</taxon>
    </lineage>
</organism>
<sequence length="324" mass="37203">MSESSIVMKSRNLLFTFILLFLSCQSQEEYYYEYHENGKVKCKIKRINQIANGEAIWYHPNGNIATKATMVNDKIEGVSYHYSEDGKLISIDSVRNGKAHGKILTFYPNGNTKSLGSFKNGKAHGKILTFYPNGNIKSVESFKNGKLNGENFYYAEEDSGRLVKKNRAFVIQDSAYYISATTYDVNGKIKQRGALVYVEMEKDTVHLGENFKAKLTLMNAQYDSCELHYGDFDEDFVLQDSTSEKVVIVKGNEAQIILKPHKLGKNYLRGYMKDFVTVWTHDKKRIKQYKFETIIENAPKESNLIVVSSTIGHYFEYEYFVVDK</sequence>
<accession>A0A1I2K814</accession>
<dbReference type="AlphaFoldDB" id="A0A1I2K814"/>
<evidence type="ECO:0000313" key="2">
    <source>
        <dbReference type="Proteomes" id="UP000199513"/>
    </source>
</evidence>
<dbReference type="OrthoDB" id="9812355at2"/>
<proteinExistence type="predicted"/>
<dbReference type="InterPro" id="IPR011652">
    <property type="entry name" value="MORN_2"/>
</dbReference>
<keyword evidence="2" id="KW-1185">Reference proteome</keyword>
<dbReference type="SUPFAM" id="SSF82185">
    <property type="entry name" value="Histone H3 K4-specific methyltransferase SET7/9 N-terminal domain"/>
    <property type="match status" value="2"/>
</dbReference>
<dbReference type="Gene3D" id="2.20.110.10">
    <property type="entry name" value="Histone H3 K4-specific methyltransferase SET7/9 N-terminal domain"/>
    <property type="match status" value="2"/>
</dbReference>
<reference evidence="2" key="1">
    <citation type="submission" date="2016-10" db="EMBL/GenBank/DDBJ databases">
        <authorList>
            <person name="Varghese N."/>
            <person name="Submissions S."/>
        </authorList>
    </citation>
    <scope>NUCLEOTIDE SEQUENCE [LARGE SCALE GENOMIC DNA]</scope>
    <source>
        <strain>GEY</strain>
        <strain evidence="2">DSM 9560</strain>
    </source>
</reference>
<evidence type="ECO:0000313" key="1">
    <source>
        <dbReference type="EMBL" id="SFF62459.1"/>
    </source>
</evidence>
<dbReference type="Pfam" id="PF07661">
    <property type="entry name" value="MORN_2"/>
    <property type="match status" value="4"/>
</dbReference>